<sequence>MSNGKILEVCLNESHLKQLANNISSASQLGVKRFELCCNLHLGGLTPSVSAIECAVKNLKNNAELLVMIRPYNDQFDVDSQCHKIMREQIKYAAESGAHGVVFGAIKHQQVDEDITHSLVNTAKYFNLTVTFHRAFDTLESPIKALDSLTALNVDRILTSGTPWQSGRNAVDGQTQLNTLLAHANAKPEIVIGGGITLDSAPTLWQLINHHSAKASLHVHSCVHNSIGDIDIDAICSLLKKD</sequence>
<dbReference type="Pfam" id="PF03932">
    <property type="entry name" value="CutC"/>
    <property type="match status" value="1"/>
</dbReference>
<dbReference type="SUPFAM" id="SSF110395">
    <property type="entry name" value="CutC-like"/>
    <property type="match status" value="1"/>
</dbReference>
<dbReference type="AlphaFoldDB" id="A0AAD0S2W1"/>
<dbReference type="KEGG" id="pdj:D0907_17140"/>
<dbReference type="PANTHER" id="PTHR12598">
    <property type="entry name" value="COPPER HOMEOSTASIS PROTEIN CUTC"/>
    <property type="match status" value="1"/>
</dbReference>
<dbReference type="InterPro" id="IPR036822">
    <property type="entry name" value="CutC-like_dom_sf"/>
</dbReference>
<protein>
    <recommendedName>
        <fullName evidence="2">Copper homeostasis protein cutC homolog</fullName>
    </recommendedName>
</protein>
<organism evidence="3 4">
    <name type="scientific">Pseudoalteromonas lipolytica</name>
    <dbReference type="NCBI Taxonomy" id="570156"/>
    <lineage>
        <taxon>Bacteria</taxon>
        <taxon>Pseudomonadati</taxon>
        <taxon>Pseudomonadota</taxon>
        <taxon>Gammaproteobacteria</taxon>
        <taxon>Alteromonadales</taxon>
        <taxon>Pseudoalteromonadaceae</taxon>
        <taxon>Pseudoalteromonas</taxon>
    </lineage>
</organism>
<keyword evidence="3" id="KW-0614">Plasmid</keyword>
<reference evidence="3 4" key="1">
    <citation type="submission" date="2018-08" db="EMBL/GenBank/DDBJ databases">
        <title>Draft genome sequence of Pseudoalteromonas donghaensis HJ51.</title>
        <authorList>
            <person name="Oh J."/>
            <person name="Roh D."/>
        </authorList>
    </citation>
    <scope>NUCLEOTIDE SEQUENCE [LARGE SCALE GENOMIC DNA]</scope>
    <source>
        <strain evidence="3 4">HJ51</strain>
        <plasmid evidence="3 4">unnamed1</plasmid>
    </source>
</reference>
<evidence type="ECO:0000313" key="4">
    <source>
        <dbReference type="Proteomes" id="UP000264605"/>
    </source>
</evidence>
<dbReference type="Gene3D" id="3.20.20.380">
    <property type="entry name" value="Copper homeostasis (CutC) domain"/>
    <property type="match status" value="1"/>
</dbReference>
<proteinExistence type="inferred from homology"/>
<dbReference type="RefSeq" id="WP_118844896.1">
    <property type="nucleotide sequence ID" value="NZ_CP032091.1"/>
</dbReference>
<gene>
    <name evidence="3" type="ORF">D0907_17140</name>
</gene>
<dbReference type="GeneID" id="99507207"/>
<evidence type="ECO:0000256" key="2">
    <source>
        <dbReference type="ARBA" id="ARBA00019014"/>
    </source>
</evidence>
<name>A0AAD0S2W1_9GAMM</name>
<evidence type="ECO:0000256" key="1">
    <source>
        <dbReference type="ARBA" id="ARBA00007768"/>
    </source>
</evidence>
<comment type="similarity">
    <text evidence="1">Belongs to the CutC family.</text>
</comment>
<dbReference type="PANTHER" id="PTHR12598:SF0">
    <property type="entry name" value="COPPER HOMEOSTASIS PROTEIN CUTC HOMOLOG"/>
    <property type="match status" value="1"/>
</dbReference>
<evidence type="ECO:0000313" key="3">
    <source>
        <dbReference type="EMBL" id="AXV67052.1"/>
    </source>
</evidence>
<dbReference type="EMBL" id="CP032091">
    <property type="protein sequence ID" value="AXV67052.1"/>
    <property type="molecule type" value="Genomic_DNA"/>
</dbReference>
<accession>A0AAD0S2W1</accession>
<dbReference type="GO" id="GO:0005507">
    <property type="term" value="F:copper ion binding"/>
    <property type="evidence" value="ECO:0007669"/>
    <property type="project" value="TreeGrafter"/>
</dbReference>
<geneLocation type="plasmid" evidence="3 4">
    <name>unnamed1</name>
</geneLocation>
<dbReference type="InterPro" id="IPR005627">
    <property type="entry name" value="CutC-like"/>
</dbReference>
<dbReference type="Proteomes" id="UP000264605">
    <property type="component" value="Plasmid unnamed1"/>
</dbReference>